<proteinExistence type="inferred from homology"/>
<feature type="transmembrane region" description="Helical" evidence="9">
    <location>
        <begin position="371"/>
        <end position="392"/>
    </location>
</feature>
<feature type="transmembrane region" description="Helical" evidence="9">
    <location>
        <begin position="141"/>
        <end position="160"/>
    </location>
</feature>
<keyword evidence="7 9" id="KW-1133">Transmembrane helix</keyword>
<accession>A0A1H1TP05</accession>
<comment type="similarity">
    <text evidence="2">Belongs to the major facilitator superfamily. Set transporter family.</text>
</comment>
<dbReference type="Pfam" id="PF07690">
    <property type="entry name" value="MFS_1"/>
    <property type="match status" value="1"/>
</dbReference>
<feature type="transmembrane region" description="Helical" evidence="9">
    <location>
        <begin position="287"/>
        <end position="305"/>
    </location>
</feature>
<evidence type="ECO:0000256" key="2">
    <source>
        <dbReference type="ARBA" id="ARBA00006523"/>
    </source>
</evidence>
<feature type="transmembrane region" description="Helical" evidence="9">
    <location>
        <begin position="345"/>
        <end position="365"/>
    </location>
</feature>
<dbReference type="EMBL" id="LT629772">
    <property type="protein sequence ID" value="SDS61686.1"/>
    <property type="molecule type" value="Genomic_DNA"/>
</dbReference>
<name>A0A1H1TP05_9ACTN</name>
<keyword evidence="8 9" id="KW-0472">Membrane</keyword>
<feature type="transmembrane region" description="Helical" evidence="9">
    <location>
        <begin position="75"/>
        <end position="96"/>
    </location>
</feature>
<dbReference type="PROSITE" id="PS50850">
    <property type="entry name" value="MFS"/>
    <property type="match status" value="1"/>
</dbReference>
<protein>
    <submittedName>
        <fullName evidence="11">MFS transporter, SET family, sugar efflux transporter</fullName>
    </submittedName>
</protein>
<reference evidence="11 12" key="1">
    <citation type="submission" date="2016-10" db="EMBL/GenBank/DDBJ databases">
        <authorList>
            <person name="de Groot N.N."/>
        </authorList>
    </citation>
    <scope>NUCLEOTIDE SEQUENCE [LARGE SCALE GENOMIC DNA]</scope>
    <source>
        <strain evidence="11 12">DSM 21800</strain>
    </source>
</reference>
<dbReference type="InterPro" id="IPR011701">
    <property type="entry name" value="MFS"/>
</dbReference>
<keyword evidence="4" id="KW-1003">Cell membrane</keyword>
<evidence type="ECO:0000256" key="5">
    <source>
        <dbReference type="ARBA" id="ARBA00022597"/>
    </source>
</evidence>
<evidence type="ECO:0000313" key="11">
    <source>
        <dbReference type="EMBL" id="SDS61686.1"/>
    </source>
</evidence>
<feature type="domain" description="Major facilitator superfamily (MFS) profile" evidence="10">
    <location>
        <begin position="10"/>
        <end position="398"/>
    </location>
</feature>
<dbReference type="InterPro" id="IPR036259">
    <property type="entry name" value="MFS_trans_sf"/>
</dbReference>
<evidence type="ECO:0000256" key="7">
    <source>
        <dbReference type="ARBA" id="ARBA00022989"/>
    </source>
</evidence>
<feature type="transmembrane region" description="Helical" evidence="9">
    <location>
        <begin position="102"/>
        <end position="121"/>
    </location>
</feature>
<dbReference type="PANTHER" id="PTHR23535:SF2">
    <property type="entry name" value="SUGAR EFFLUX TRANSPORTER A-RELATED"/>
    <property type="match status" value="1"/>
</dbReference>
<feature type="transmembrane region" description="Helical" evidence="9">
    <location>
        <begin position="49"/>
        <end position="68"/>
    </location>
</feature>
<gene>
    <name evidence="11" type="ORF">SAMN04489812_2462</name>
</gene>
<evidence type="ECO:0000256" key="9">
    <source>
        <dbReference type="SAM" id="Phobius"/>
    </source>
</evidence>
<sequence length="405" mass="43024">MIAVLWRTPFLRSACIGLFISGIGVSSTMPQMTLFLVNELHLSTSTAGLYYLVNLLAPVSGFVVGSLSDRLQNRLVLYRLCALLAAIGWVAMSMATRPWQPFVIGAVALSLGGGAMGQLFAATRDELSRHPTAINNRVISAIRMAFSAGWIVGPVLGSWFGSAFGLRPLLVATAVCAIGQIVPLGTRRVQRYVRPSPPMAVEQHDPTSTAAEQRPDSRTPLLIFLGCCVLMMNGDTMKFAYLPLYMENDLRLSDELRGAVIAIQPFLELLLMPFAARLADRFTPIRVLAGASLLGIGAHLCYATSTQVGGLFLGQILMSGVWAASAGLGITVAQQLYPQRVGLASSMYGSTLPLAGALGGALGAFGVGSLGIPHVFFIPAALTVCGFIGMVLTARRYRPDDSAFG</sequence>
<keyword evidence="3" id="KW-0813">Transport</keyword>
<dbReference type="InterPro" id="IPR020846">
    <property type="entry name" value="MFS_dom"/>
</dbReference>
<evidence type="ECO:0000256" key="8">
    <source>
        <dbReference type="ARBA" id="ARBA00023136"/>
    </source>
</evidence>
<feature type="transmembrane region" description="Helical" evidence="9">
    <location>
        <begin position="9"/>
        <end position="29"/>
    </location>
</feature>
<organism evidence="11 12">
    <name type="scientific">Microlunatus soli</name>
    <dbReference type="NCBI Taxonomy" id="630515"/>
    <lineage>
        <taxon>Bacteria</taxon>
        <taxon>Bacillati</taxon>
        <taxon>Actinomycetota</taxon>
        <taxon>Actinomycetes</taxon>
        <taxon>Propionibacteriales</taxon>
        <taxon>Propionibacteriaceae</taxon>
        <taxon>Microlunatus</taxon>
    </lineage>
</organism>
<evidence type="ECO:0000256" key="4">
    <source>
        <dbReference type="ARBA" id="ARBA00022475"/>
    </source>
</evidence>
<dbReference type="STRING" id="630515.SAMN04489812_2462"/>
<dbReference type="PANTHER" id="PTHR23535">
    <property type="entry name" value="SUGAR EFFLUX TRANSPORTER A-RELATED"/>
    <property type="match status" value="1"/>
</dbReference>
<dbReference type="Proteomes" id="UP000199103">
    <property type="component" value="Chromosome I"/>
</dbReference>
<dbReference type="GO" id="GO:0022857">
    <property type="term" value="F:transmembrane transporter activity"/>
    <property type="evidence" value="ECO:0007669"/>
    <property type="project" value="InterPro"/>
</dbReference>
<evidence type="ECO:0000313" key="12">
    <source>
        <dbReference type="Proteomes" id="UP000199103"/>
    </source>
</evidence>
<dbReference type="Gene3D" id="1.20.1250.20">
    <property type="entry name" value="MFS general substrate transporter like domains"/>
    <property type="match status" value="2"/>
</dbReference>
<keyword evidence="12" id="KW-1185">Reference proteome</keyword>
<evidence type="ECO:0000256" key="6">
    <source>
        <dbReference type="ARBA" id="ARBA00022692"/>
    </source>
</evidence>
<keyword evidence="6 9" id="KW-0812">Transmembrane</keyword>
<evidence type="ECO:0000256" key="3">
    <source>
        <dbReference type="ARBA" id="ARBA00022448"/>
    </source>
</evidence>
<feature type="transmembrane region" description="Helical" evidence="9">
    <location>
        <begin position="311"/>
        <end position="333"/>
    </location>
</feature>
<dbReference type="AlphaFoldDB" id="A0A1H1TP05"/>
<dbReference type="SUPFAM" id="SSF103473">
    <property type="entry name" value="MFS general substrate transporter"/>
    <property type="match status" value="1"/>
</dbReference>
<feature type="transmembrane region" description="Helical" evidence="9">
    <location>
        <begin position="166"/>
        <end position="186"/>
    </location>
</feature>
<keyword evidence="5" id="KW-0762">Sugar transport</keyword>
<dbReference type="GO" id="GO:0005886">
    <property type="term" value="C:plasma membrane"/>
    <property type="evidence" value="ECO:0007669"/>
    <property type="project" value="UniProtKB-SubCell"/>
</dbReference>
<evidence type="ECO:0000256" key="1">
    <source>
        <dbReference type="ARBA" id="ARBA00004651"/>
    </source>
</evidence>
<evidence type="ECO:0000259" key="10">
    <source>
        <dbReference type="PROSITE" id="PS50850"/>
    </source>
</evidence>
<comment type="subcellular location">
    <subcellularLocation>
        <location evidence="1">Cell membrane</location>
        <topology evidence="1">Multi-pass membrane protein</topology>
    </subcellularLocation>
</comment>